<evidence type="ECO:0000313" key="3">
    <source>
        <dbReference type="EnsemblFungi" id="MVLG_03246T0"/>
    </source>
</evidence>
<feature type="compositionally biased region" description="Low complexity" evidence="1">
    <location>
        <begin position="88"/>
        <end position="108"/>
    </location>
</feature>
<dbReference type="OrthoDB" id="10588230at2759"/>
<feature type="compositionally biased region" description="Low complexity" evidence="1">
    <location>
        <begin position="24"/>
        <end position="46"/>
    </location>
</feature>
<protein>
    <submittedName>
        <fullName evidence="2 3">Uncharacterized protein</fullName>
    </submittedName>
</protein>
<accession>U5H7M1</accession>
<feature type="compositionally biased region" description="Polar residues" evidence="1">
    <location>
        <begin position="1"/>
        <end position="18"/>
    </location>
</feature>
<feature type="region of interest" description="Disordered" evidence="1">
    <location>
        <begin position="1"/>
        <end position="113"/>
    </location>
</feature>
<reference evidence="2 4" key="3">
    <citation type="journal article" date="2015" name="BMC Genomics">
        <title>Sex and parasites: genomic and transcriptomic analysis of Microbotryum lychnidis-dioicae, the biotrophic and plant-castrating anther smut fungus.</title>
        <authorList>
            <person name="Perlin M.H."/>
            <person name="Amselem J."/>
            <person name="Fontanillas E."/>
            <person name="Toh S.S."/>
            <person name="Chen Z."/>
            <person name="Goldberg J."/>
            <person name="Duplessis S."/>
            <person name="Henrissat B."/>
            <person name="Young S."/>
            <person name="Zeng Q."/>
            <person name="Aguileta G."/>
            <person name="Petit E."/>
            <person name="Badouin H."/>
            <person name="Andrews J."/>
            <person name="Razeeq D."/>
            <person name="Gabaldon T."/>
            <person name="Quesneville H."/>
            <person name="Giraud T."/>
            <person name="Hood M.E."/>
            <person name="Schultz D.J."/>
            <person name="Cuomo C.A."/>
        </authorList>
    </citation>
    <scope>NUCLEOTIDE SEQUENCE [LARGE SCALE GENOMIC DNA]</scope>
    <source>
        <strain evidence="4">p1A1 Lamole</strain>
        <strain evidence="2">P1A1 Lamole</strain>
    </source>
</reference>
<dbReference type="EMBL" id="AEIJ01000309">
    <property type="status" value="NOT_ANNOTATED_CDS"/>
    <property type="molecule type" value="Genomic_DNA"/>
</dbReference>
<gene>
    <name evidence="2" type="ORF">MVLG_03246</name>
</gene>
<evidence type="ECO:0000256" key="1">
    <source>
        <dbReference type="SAM" id="MobiDB-lite"/>
    </source>
</evidence>
<dbReference type="HOGENOM" id="CLU_1644994_0_0_1"/>
<name>U5H7M1_USTV1</name>
<dbReference type="AlphaFoldDB" id="U5H7M1"/>
<dbReference type="InParanoid" id="U5H7M1"/>
<dbReference type="EnsemblFungi" id="MVLG_03246T0">
    <property type="protein sequence ID" value="MVLG_03246T0"/>
    <property type="gene ID" value="MVLG_03246"/>
</dbReference>
<evidence type="ECO:0000313" key="2">
    <source>
        <dbReference type="EMBL" id="KDE06462.1"/>
    </source>
</evidence>
<proteinExistence type="predicted"/>
<dbReference type="Proteomes" id="UP000017200">
    <property type="component" value="Unassembled WGS sequence"/>
</dbReference>
<organism evidence="2">
    <name type="scientific">Microbotryum lychnidis-dioicae (strain p1A1 Lamole / MvSl-1064)</name>
    <name type="common">Anther smut fungus</name>
    <dbReference type="NCBI Taxonomy" id="683840"/>
    <lineage>
        <taxon>Eukaryota</taxon>
        <taxon>Fungi</taxon>
        <taxon>Dikarya</taxon>
        <taxon>Basidiomycota</taxon>
        <taxon>Pucciniomycotina</taxon>
        <taxon>Microbotryomycetes</taxon>
        <taxon>Microbotryales</taxon>
        <taxon>Microbotryaceae</taxon>
        <taxon>Microbotryum</taxon>
    </lineage>
</organism>
<reference evidence="3" key="4">
    <citation type="submission" date="2015-06" db="UniProtKB">
        <authorList>
            <consortium name="EnsemblFungi"/>
        </authorList>
    </citation>
    <scope>IDENTIFICATION</scope>
</reference>
<sequence length="161" mass="16916">MIGTRTVASRTRFTQLSRTPLGVSARNHSNSSSHSSSSSKTSAGKSKTAEHETASSHPAPTTTSSTKSSVIQSDSSSTSPGYSATILSSQTTPNSATSNSASAITAAPRRPPTIAEKEVEALRRLEERFGGAHEAQLGELDEHGRPRGMAKYVSGNLFRLI</sequence>
<reference evidence="4" key="1">
    <citation type="submission" date="2010-11" db="EMBL/GenBank/DDBJ databases">
        <title>The genome sequence of Microbotryum violaceum strain p1A1 Lamole.</title>
        <authorList>
            <person name="Cuomo C."/>
            <person name="Perlin M."/>
            <person name="Young S.K."/>
            <person name="Zeng Q."/>
            <person name="Gargeya S."/>
            <person name="Alvarado L."/>
            <person name="Berlin A."/>
            <person name="Chapman S.B."/>
            <person name="Chen Z."/>
            <person name="Freedman E."/>
            <person name="Gellesch M."/>
            <person name="Goldberg J."/>
            <person name="Griggs A."/>
            <person name="Gujja S."/>
            <person name="Heilman E."/>
            <person name="Heiman D."/>
            <person name="Howarth C."/>
            <person name="Mehta T."/>
            <person name="Neiman D."/>
            <person name="Pearson M."/>
            <person name="Roberts A."/>
            <person name="Saif S."/>
            <person name="Shea T."/>
            <person name="Shenoy N."/>
            <person name="Sisk P."/>
            <person name="Stolte C."/>
            <person name="Sykes S."/>
            <person name="White J."/>
            <person name="Yandava C."/>
            <person name="Haas B."/>
            <person name="Nusbaum C."/>
            <person name="Birren B."/>
        </authorList>
    </citation>
    <scope>NUCLEOTIDE SEQUENCE [LARGE SCALE GENOMIC DNA]</scope>
    <source>
        <strain evidence="4">p1A1 Lamole</strain>
    </source>
</reference>
<reference evidence="2" key="2">
    <citation type="submission" date="2010-11" db="EMBL/GenBank/DDBJ databases">
        <authorList>
            <consortium name="The Broad Institute Genome Sequencing Platform"/>
            <person name="Earl A."/>
            <person name="Ward D."/>
            <person name="Feldgarden M."/>
            <person name="Gevers D."/>
            <person name="Butler R."/>
            <person name="Young S.K."/>
            <person name="Zeng Q."/>
            <person name="Gargeya S."/>
            <person name="Fitzgerald M."/>
            <person name="Haas B."/>
            <person name="Abouelleil A."/>
            <person name="Alvarado L."/>
            <person name="Arachchi H.M."/>
            <person name="Berlin A."/>
            <person name="Brown A."/>
            <person name="Chapman S.B."/>
            <person name="Chen Z."/>
            <person name="Dunbar C."/>
            <person name="Freedman E."/>
            <person name="Gearin G."/>
            <person name="Gellesch M."/>
            <person name="Goldberg J."/>
            <person name="Griggs A."/>
            <person name="Gujja S."/>
            <person name="Heilman E."/>
            <person name="Heiman D."/>
            <person name="Howarth C."/>
            <person name="Larson L."/>
            <person name="Lui A."/>
            <person name="MacDonald P.J.P."/>
            <person name="Mehta T."/>
            <person name="Montmayeur A."/>
            <person name="Murphy C."/>
            <person name="Neiman D."/>
            <person name="Pearson M."/>
            <person name="Priest M."/>
            <person name="Roberts A."/>
            <person name="Saif S."/>
            <person name="Shea T."/>
            <person name="Shenoy N."/>
            <person name="Sisk P."/>
            <person name="Stolte C."/>
            <person name="Sykes S."/>
            <person name="White J."/>
            <person name="Yandava C."/>
            <person name="Wortman J."/>
            <person name="Nusbaum C."/>
            <person name="Birren B."/>
        </authorList>
    </citation>
    <scope>NUCLEOTIDE SEQUENCE</scope>
    <source>
        <strain evidence="2">P1A1 Lamole</strain>
    </source>
</reference>
<dbReference type="OMA" id="PRGMAKY"/>
<dbReference type="EMBL" id="GL541671">
    <property type="protein sequence ID" value="KDE06462.1"/>
    <property type="molecule type" value="Genomic_DNA"/>
</dbReference>
<evidence type="ECO:0000313" key="4">
    <source>
        <dbReference type="Proteomes" id="UP000017200"/>
    </source>
</evidence>
<feature type="compositionally biased region" description="Low complexity" evidence="1">
    <location>
        <begin position="55"/>
        <end position="80"/>
    </location>
</feature>
<keyword evidence="4" id="KW-1185">Reference proteome</keyword>